<comment type="cofactor">
    <cofactor evidence="1">
        <name>Zn(2+)</name>
        <dbReference type="ChEBI" id="CHEBI:29105"/>
    </cofactor>
</comment>
<dbReference type="EMBL" id="UFQS01000268">
    <property type="protein sequence ID" value="SSX02244.1"/>
    <property type="molecule type" value="Genomic_DNA"/>
</dbReference>
<keyword evidence="1" id="KW-0378">Hydrolase</keyword>
<comment type="subunit">
    <text evidence="1">Homodimer; disulfide-linked.</text>
</comment>
<feature type="region of interest" description="Disordered" evidence="2">
    <location>
        <begin position="51"/>
        <end position="86"/>
    </location>
</feature>
<reference evidence="3" key="1">
    <citation type="submission" date="2018-04" db="EMBL/GenBank/DDBJ databases">
        <authorList>
            <person name="Go L.Y."/>
            <person name="Mitchell J.A."/>
        </authorList>
    </citation>
    <scope>NUCLEOTIDE SEQUENCE</scope>
    <source>
        <tissue evidence="3">Whole organism</tissue>
    </source>
</reference>
<dbReference type="GO" id="GO:0006508">
    <property type="term" value="P:proteolysis"/>
    <property type="evidence" value="ECO:0007669"/>
    <property type="project" value="UniProtKB-KW"/>
</dbReference>
<dbReference type="Gene3D" id="3.20.20.140">
    <property type="entry name" value="Metal-dependent hydrolases"/>
    <property type="match status" value="1"/>
</dbReference>
<keyword evidence="1" id="KW-0449">Lipoprotein</keyword>
<evidence type="ECO:0000313" key="3">
    <source>
        <dbReference type="EMBL" id="SSX02244.1"/>
    </source>
</evidence>
<dbReference type="InterPro" id="IPR000180">
    <property type="entry name" value="Dipep_AS"/>
</dbReference>
<gene>
    <name evidence="3" type="primary">CSON007136</name>
</gene>
<accession>A0A336KBF7</accession>
<feature type="compositionally biased region" description="Low complexity" evidence="2">
    <location>
        <begin position="53"/>
        <end position="68"/>
    </location>
</feature>
<dbReference type="EC" id="3.4.13.19" evidence="1"/>
<comment type="subcellular location">
    <subcellularLocation>
        <location evidence="1">Membrane</location>
        <topology evidence="1">Lipid-anchor</topology>
        <topology evidence="1">GPI-anchor</topology>
    </subcellularLocation>
</comment>
<comment type="catalytic activity">
    <reaction evidence="1">
        <text>an L-aminoacyl-L-amino acid + H2O = 2 an L-alpha-amino acid</text>
        <dbReference type="Rhea" id="RHEA:48940"/>
        <dbReference type="ChEBI" id="CHEBI:15377"/>
        <dbReference type="ChEBI" id="CHEBI:59869"/>
        <dbReference type="ChEBI" id="CHEBI:77460"/>
        <dbReference type="EC" id="3.4.13.19"/>
    </reaction>
</comment>
<dbReference type="Pfam" id="PF01244">
    <property type="entry name" value="Peptidase_M19"/>
    <property type="match status" value="1"/>
</dbReference>
<dbReference type="GO" id="GO:0046872">
    <property type="term" value="F:metal ion binding"/>
    <property type="evidence" value="ECO:0007669"/>
    <property type="project" value="UniProtKB-UniRule"/>
</dbReference>
<dbReference type="AlphaFoldDB" id="A0A336KBF7"/>
<keyword evidence="1" id="KW-0472">Membrane</keyword>
<evidence type="ECO:0000256" key="2">
    <source>
        <dbReference type="SAM" id="MobiDB-lite"/>
    </source>
</evidence>
<keyword evidence="1" id="KW-0479">Metal-binding</keyword>
<dbReference type="SUPFAM" id="SSF51556">
    <property type="entry name" value="Metallo-dependent hydrolases"/>
    <property type="match status" value="1"/>
</dbReference>
<dbReference type="GO" id="GO:0098552">
    <property type="term" value="C:side of membrane"/>
    <property type="evidence" value="ECO:0007669"/>
    <property type="project" value="UniProtKB-KW"/>
</dbReference>
<keyword evidence="1" id="KW-0325">Glycoprotein</keyword>
<dbReference type="InterPro" id="IPR008257">
    <property type="entry name" value="Pept_M19"/>
</dbReference>
<sequence>MHFIVTLNSEMANTDLIPHAPPPPLSRKLSFNAHLPSYNNTMNRQNVFHQQPTNNANTKNKLNTTNNNKRVETNGGLVGGQQQSHTHQLLNNKPDLFNFSITQPSVTSQCMTTSTASTTKPDNNKKKLLINDDGTDINMKPYPPFYFDDNHLPPPPHHCPASVNVPNSVAANKENELFFYHHEPANYIPNNYDQFGGWNTAASQQGGLGMQGPHSGKYNTIGSHHSINSKFHTSTCNLHDTNLLAGHHFSTSLSNFHNSQTLPHPYHQFHSGALGLGYGGSSLIGGSFNSNGSLGDKRGASWKHRSNCPSRNSSSSGTNSGKWDLPSRQWLAVTSILLITAAAGVAVPLALRVSAGAPLEERLEVATQLLESVPLIDGHNDLPWNIRKFLHNKLNDFQFDGDLKQIKPWSVSQWSHTDLQRMKKGRLSAQFWAAYAPCEAQFKDAVQITIEQIDVIKRLTEQYAPQLTACTTALHITEAHKNHQICSLIGLEGGHTLGGSLGVLRIYYELGVRYMTLTSSSCHTTWADSHNADAPKYDVKHGGLTKYGKTIIREMNRLGMIIDLSKSAVSTMKDVLQLSEAPVIFSHSSAFDLCNSSRNVQNEIIQMVAKKRGIIMVNFYSKFLTCSDNSTVHDAVAHINHIKRIAGVDFVGLGAGFDGINMVPQGLEDISTYPLLFAELLGTGWTVDELTKLAGENLLRVMTEVEQIRDIQRKSGIKPFEEIPPIRTDTDPYNCTTGS</sequence>
<dbReference type="PROSITE" id="PS51365">
    <property type="entry name" value="RENAL_DIPEPTIDASE_2"/>
    <property type="match status" value="1"/>
</dbReference>
<organism evidence="3">
    <name type="scientific">Culicoides sonorensis</name>
    <name type="common">Biting midge</name>
    <dbReference type="NCBI Taxonomy" id="179676"/>
    <lineage>
        <taxon>Eukaryota</taxon>
        <taxon>Metazoa</taxon>
        <taxon>Ecdysozoa</taxon>
        <taxon>Arthropoda</taxon>
        <taxon>Hexapoda</taxon>
        <taxon>Insecta</taxon>
        <taxon>Pterygota</taxon>
        <taxon>Neoptera</taxon>
        <taxon>Endopterygota</taxon>
        <taxon>Diptera</taxon>
        <taxon>Nematocera</taxon>
        <taxon>Chironomoidea</taxon>
        <taxon>Ceratopogonidae</taxon>
        <taxon>Ceratopogoninae</taxon>
        <taxon>Culicoides</taxon>
        <taxon>Monoculicoides</taxon>
    </lineage>
</organism>
<keyword evidence="1" id="KW-0862">Zinc</keyword>
<proteinExistence type="inferred from homology"/>
<keyword evidence="1" id="KW-0224">Dipeptidase</keyword>
<name>A0A336KBF7_CULSO</name>
<comment type="similarity">
    <text evidence="1">Belongs to the metallo-dependent hydrolases superfamily. Peptidase M19 family.</text>
</comment>
<keyword evidence="1" id="KW-0482">Metalloprotease</keyword>
<keyword evidence="1" id="KW-1015">Disulfide bond</keyword>
<protein>
    <recommendedName>
        <fullName evidence="1">Dipeptidase</fullName>
        <ecNumber evidence="1">3.4.13.19</ecNumber>
    </recommendedName>
</protein>
<dbReference type="CDD" id="cd01301">
    <property type="entry name" value="rDP_like"/>
    <property type="match status" value="1"/>
</dbReference>
<keyword evidence="1" id="KW-0336">GPI-anchor</keyword>
<evidence type="ECO:0000256" key="1">
    <source>
        <dbReference type="RuleBase" id="RU341113"/>
    </source>
</evidence>
<feature type="compositionally biased region" description="Low complexity" evidence="2">
    <location>
        <begin position="307"/>
        <end position="320"/>
    </location>
</feature>
<keyword evidence="1" id="KW-0645">Protease</keyword>
<evidence type="ECO:0000313" key="4">
    <source>
        <dbReference type="EMBL" id="SSX22621.1"/>
    </source>
</evidence>
<dbReference type="PROSITE" id="PS00869">
    <property type="entry name" value="RENAL_DIPEPTIDASE_1"/>
    <property type="match status" value="1"/>
</dbReference>
<feature type="region of interest" description="Disordered" evidence="2">
    <location>
        <begin position="299"/>
        <end position="322"/>
    </location>
</feature>
<dbReference type="EMBL" id="UFQT01000268">
    <property type="protein sequence ID" value="SSX22621.1"/>
    <property type="molecule type" value="Genomic_DNA"/>
</dbReference>
<dbReference type="PANTHER" id="PTHR10443:SF47">
    <property type="entry name" value="DIPEPTIDASE"/>
    <property type="match status" value="1"/>
</dbReference>
<dbReference type="VEuPathDB" id="VectorBase:CSON007136"/>
<dbReference type="GO" id="GO:0070573">
    <property type="term" value="F:metallodipeptidase activity"/>
    <property type="evidence" value="ECO:0007669"/>
    <property type="project" value="InterPro"/>
</dbReference>
<dbReference type="PANTHER" id="PTHR10443">
    <property type="entry name" value="MICROSOMAL DIPEPTIDASE"/>
    <property type="match status" value="1"/>
</dbReference>
<dbReference type="InterPro" id="IPR032466">
    <property type="entry name" value="Metal_Hydrolase"/>
</dbReference>
<reference evidence="4" key="2">
    <citation type="submission" date="2018-07" db="EMBL/GenBank/DDBJ databases">
        <authorList>
            <person name="Quirk P.G."/>
            <person name="Krulwich T.A."/>
        </authorList>
    </citation>
    <scope>NUCLEOTIDE SEQUENCE</scope>
</reference>